<dbReference type="Pfam" id="PF08845">
    <property type="entry name" value="SymE_toxin"/>
    <property type="match status" value="1"/>
</dbReference>
<dbReference type="InterPro" id="IPR014944">
    <property type="entry name" value="Toxin_SymE-like"/>
</dbReference>
<evidence type="ECO:0000313" key="2">
    <source>
        <dbReference type="EMBL" id="PXZ06929.1"/>
    </source>
</evidence>
<organism evidence="2 3">
    <name type="scientific">Gilliamella apicola</name>
    <dbReference type="NCBI Taxonomy" id="1196095"/>
    <lineage>
        <taxon>Bacteria</taxon>
        <taxon>Pseudomonadati</taxon>
        <taxon>Pseudomonadota</taxon>
        <taxon>Gammaproteobacteria</taxon>
        <taxon>Orbales</taxon>
        <taxon>Orbaceae</taxon>
        <taxon>Gilliamella</taxon>
    </lineage>
</organism>
<reference evidence="2 3" key="1">
    <citation type="submission" date="2018-05" db="EMBL/GenBank/DDBJ databases">
        <title>Reference genomes for bee gut microbiota database.</title>
        <authorList>
            <person name="Ellegaard K.M."/>
        </authorList>
    </citation>
    <scope>NUCLEOTIDE SEQUENCE [LARGE SCALE GENOMIC DNA]</scope>
    <source>
        <strain evidence="2 3">ESL0182</strain>
    </source>
</reference>
<evidence type="ECO:0000313" key="3">
    <source>
        <dbReference type="Proteomes" id="UP000247932"/>
    </source>
</evidence>
<accession>A0A2V4E4Z7</accession>
<evidence type="ECO:0000259" key="1">
    <source>
        <dbReference type="Pfam" id="PF08845"/>
    </source>
</evidence>
<keyword evidence="3" id="KW-1185">Reference proteome</keyword>
<dbReference type="EMBL" id="QGLR01000011">
    <property type="protein sequence ID" value="PXZ06929.1"/>
    <property type="molecule type" value="Genomic_DNA"/>
</dbReference>
<dbReference type="GO" id="GO:0003723">
    <property type="term" value="F:RNA binding"/>
    <property type="evidence" value="ECO:0007669"/>
    <property type="project" value="InterPro"/>
</dbReference>
<dbReference type="AlphaFoldDB" id="A0A2V4E4Z7"/>
<sequence length="51" mass="5685">MVGYRSSLGKGVLLPQLTIKSYWLNELGFTTGPSVTITNKKAGKFLRLRSR</sequence>
<comment type="caution">
    <text evidence="2">The sequence shown here is derived from an EMBL/GenBank/DDBJ whole genome shotgun (WGS) entry which is preliminary data.</text>
</comment>
<dbReference type="GO" id="GO:0016788">
    <property type="term" value="F:hydrolase activity, acting on ester bonds"/>
    <property type="evidence" value="ECO:0007669"/>
    <property type="project" value="InterPro"/>
</dbReference>
<name>A0A2V4E4Z7_9GAMM</name>
<dbReference type="Proteomes" id="UP000247932">
    <property type="component" value="Unassembled WGS sequence"/>
</dbReference>
<feature type="domain" description="Toxin SymE-like" evidence="1">
    <location>
        <begin position="2"/>
        <end position="38"/>
    </location>
</feature>
<dbReference type="GO" id="GO:0016070">
    <property type="term" value="P:RNA metabolic process"/>
    <property type="evidence" value="ECO:0007669"/>
    <property type="project" value="InterPro"/>
</dbReference>
<dbReference type="GO" id="GO:0005737">
    <property type="term" value="C:cytoplasm"/>
    <property type="evidence" value="ECO:0007669"/>
    <property type="project" value="InterPro"/>
</dbReference>
<gene>
    <name evidence="2" type="ORF">DKK70_09610</name>
</gene>
<dbReference type="RefSeq" id="WP_110433827.1">
    <property type="nucleotide sequence ID" value="NZ_QGLR01000011.1"/>
</dbReference>
<proteinExistence type="predicted"/>
<dbReference type="OrthoDB" id="6053337at2"/>
<protein>
    <recommendedName>
        <fullName evidence="1">Toxin SymE-like domain-containing protein</fullName>
    </recommendedName>
</protein>